<evidence type="ECO:0000259" key="10">
    <source>
        <dbReference type="PROSITE" id="PS50868"/>
    </source>
</evidence>
<evidence type="ECO:0000256" key="3">
    <source>
        <dbReference type="ARBA" id="ARBA00022454"/>
    </source>
</evidence>
<evidence type="ECO:0000313" key="12">
    <source>
        <dbReference type="Proteomes" id="UP000288805"/>
    </source>
</evidence>
<dbReference type="SMART" id="SM00317">
    <property type="entry name" value="SET"/>
    <property type="match status" value="1"/>
</dbReference>
<gene>
    <name evidence="11" type="primary">ASHH2_3</name>
    <name evidence="11" type="ORF">CK203_005502</name>
</gene>
<dbReference type="SUPFAM" id="SSF82199">
    <property type="entry name" value="SET domain"/>
    <property type="match status" value="1"/>
</dbReference>
<keyword evidence="5 11" id="KW-0808">Transferase</keyword>
<evidence type="ECO:0000256" key="1">
    <source>
        <dbReference type="ARBA" id="ARBA00004123"/>
    </source>
</evidence>
<keyword evidence="3" id="KW-0158">Chromosome</keyword>
<keyword evidence="7" id="KW-0539">Nucleus</keyword>
<comment type="caution">
    <text evidence="11">The sequence shown here is derived from an EMBL/GenBank/DDBJ whole genome shotgun (WGS) entry which is preliminary data.</text>
</comment>
<proteinExistence type="predicted"/>
<comment type="subcellular location">
    <subcellularLocation>
        <location evidence="2">Chromosome</location>
    </subcellularLocation>
    <subcellularLocation>
        <location evidence="1">Nucleus</location>
    </subcellularLocation>
</comment>
<keyword evidence="4 11" id="KW-0489">Methyltransferase</keyword>
<dbReference type="Pfam" id="PF00856">
    <property type="entry name" value="SET"/>
    <property type="match status" value="1"/>
</dbReference>
<dbReference type="InterPro" id="IPR003616">
    <property type="entry name" value="Post-SET_dom"/>
</dbReference>
<evidence type="ECO:0000259" key="9">
    <source>
        <dbReference type="PROSITE" id="PS50280"/>
    </source>
</evidence>
<dbReference type="Gene3D" id="2.170.270.10">
    <property type="entry name" value="SET domain"/>
    <property type="match status" value="1"/>
</dbReference>
<dbReference type="InterPro" id="IPR046341">
    <property type="entry name" value="SET_dom_sf"/>
</dbReference>
<evidence type="ECO:0000256" key="7">
    <source>
        <dbReference type="ARBA" id="ARBA00023242"/>
    </source>
</evidence>
<dbReference type="Proteomes" id="UP000288805">
    <property type="component" value="Unassembled WGS sequence"/>
</dbReference>
<feature type="domain" description="Post-SET" evidence="10">
    <location>
        <begin position="116"/>
        <end position="132"/>
    </location>
</feature>
<name>A0A438K3U8_VITVI</name>
<dbReference type="GO" id="GO:0005694">
    <property type="term" value="C:chromosome"/>
    <property type="evidence" value="ECO:0007669"/>
    <property type="project" value="UniProtKB-SubCell"/>
</dbReference>
<dbReference type="PROSITE" id="PS50868">
    <property type="entry name" value="POST_SET"/>
    <property type="match status" value="1"/>
</dbReference>
<dbReference type="InterPro" id="IPR001214">
    <property type="entry name" value="SET_dom"/>
</dbReference>
<dbReference type="GO" id="GO:0032259">
    <property type="term" value="P:methylation"/>
    <property type="evidence" value="ECO:0007669"/>
    <property type="project" value="UniProtKB-KW"/>
</dbReference>
<keyword evidence="6" id="KW-0949">S-adenosyl-L-methionine</keyword>
<organism evidence="11 12">
    <name type="scientific">Vitis vinifera</name>
    <name type="common">Grape</name>
    <dbReference type="NCBI Taxonomy" id="29760"/>
    <lineage>
        <taxon>Eukaryota</taxon>
        <taxon>Viridiplantae</taxon>
        <taxon>Streptophyta</taxon>
        <taxon>Embryophyta</taxon>
        <taxon>Tracheophyta</taxon>
        <taxon>Spermatophyta</taxon>
        <taxon>Magnoliopsida</taxon>
        <taxon>eudicotyledons</taxon>
        <taxon>Gunneridae</taxon>
        <taxon>Pentapetalae</taxon>
        <taxon>rosids</taxon>
        <taxon>Vitales</taxon>
        <taxon>Vitaceae</taxon>
        <taxon>Viteae</taxon>
        <taxon>Vitis</taxon>
    </lineage>
</organism>
<feature type="domain" description="SET" evidence="9">
    <location>
        <begin position="1"/>
        <end position="108"/>
    </location>
</feature>
<feature type="region of interest" description="Disordered" evidence="8">
    <location>
        <begin position="197"/>
        <end position="229"/>
    </location>
</feature>
<dbReference type="InterPro" id="IPR050777">
    <property type="entry name" value="SET2_Histone-Lys_MeTrsfase"/>
</dbReference>
<dbReference type="GO" id="GO:0005634">
    <property type="term" value="C:nucleus"/>
    <property type="evidence" value="ECO:0007669"/>
    <property type="project" value="UniProtKB-SubCell"/>
</dbReference>
<dbReference type="AlphaFoldDB" id="A0A438K3U8"/>
<reference evidence="11 12" key="1">
    <citation type="journal article" date="2018" name="PLoS Genet.">
        <title>Population sequencing reveals clonal diversity and ancestral inbreeding in the grapevine cultivar Chardonnay.</title>
        <authorList>
            <person name="Roach M.J."/>
            <person name="Johnson D.L."/>
            <person name="Bohlmann J."/>
            <person name="van Vuuren H.J."/>
            <person name="Jones S.J."/>
            <person name="Pretorius I.S."/>
            <person name="Schmidt S.A."/>
            <person name="Borneman A.R."/>
        </authorList>
    </citation>
    <scope>NUCLEOTIDE SEQUENCE [LARGE SCALE GENOMIC DNA]</scope>
    <source>
        <strain evidence="12">cv. Chardonnay</strain>
        <tissue evidence="11">Leaf</tissue>
    </source>
</reference>
<dbReference type="PANTHER" id="PTHR22884">
    <property type="entry name" value="SET DOMAIN PROTEINS"/>
    <property type="match status" value="1"/>
</dbReference>
<sequence>MFIISLDKYCQQSTFTAGWGEKCNGHSHSLFFQVIDACAKGNLGRFINHSCDPNCRTEKVNIDFGMFTIWRRKVETGFSDWMVNGEICIGLFALRDIKKGEEVTFDYNYVRVFGAAAKKCVCGSPQCRGYIGGDPLSTEVIVQGDSDEEYPEPVMVNEDGETADSFDNTISTTSSFDAAEIQRADWPLTRMLNKASSDSADANLKGGKSNSNPVNANKPPGIGNKTQVLSNKPKKLLDGSANARFEAVQEKLNELLDANGGISKRKDSSKGYLKLLLLTVASGDNAIVKQFRGLRVFALRGILTLEHINEVLLVLEWRGQKNS</sequence>
<evidence type="ECO:0000313" key="11">
    <source>
        <dbReference type="EMBL" id="RVX15858.1"/>
    </source>
</evidence>
<evidence type="ECO:0000256" key="2">
    <source>
        <dbReference type="ARBA" id="ARBA00004286"/>
    </source>
</evidence>
<protein>
    <submittedName>
        <fullName evidence="11">Histone-lysine N-methyltransferase ASHH2</fullName>
    </submittedName>
</protein>
<dbReference type="EMBL" id="QGNW01000017">
    <property type="protein sequence ID" value="RVX15858.1"/>
    <property type="molecule type" value="Genomic_DNA"/>
</dbReference>
<dbReference type="PROSITE" id="PS50280">
    <property type="entry name" value="SET"/>
    <property type="match status" value="1"/>
</dbReference>
<evidence type="ECO:0000256" key="4">
    <source>
        <dbReference type="ARBA" id="ARBA00022603"/>
    </source>
</evidence>
<evidence type="ECO:0000256" key="6">
    <source>
        <dbReference type="ARBA" id="ARBA00022691"/>
    </source>
</evidence>
<evidence type="ECO:0000256" key="5">
    <source>
        <dbReference type="ARBA" id="ARBA00022679"/>
    </source>
</evidence>
<accession>A0A438K3U8</accession>
<evidence type="ECO:0000256" key="8">
    <source>
        <dbReference type="SAM" id="MobiDB-lite"/>
    </source>
</evidence>
<dbReference type="GO" id="GO:0008168">
    <property type="term" value="F:methyltransferase activity"/>
    <property type="evidence" value="ECO:0007669"/>
    <property type="project" value="UniProtKB-KW"/>
</dbReference>
<dbReference type="SMART" id="SM00508">
    <property type="entry name" value="PostSET"/>
    <property type="match status" value="1"/>
</dbReference>